<comment type="caution">
    <text evidence="2">The sequence shown here is derived from an EMBL/GenBank/DDBJ whole genome shotgun (WGS) entry which is preliminary data.</text>
</comment>
<protein>
    <recommendedName>
        <fullName evidence="4">DUF1772 domain-containing protein</fullName>
    </recommendedName>
</protein>
<organism evidence="2 3">
    <name type="scientific">Nonomuraea africana</name>
    <dbReference type="NCBI Taxonomy" id="46171"/>
    <lineage>
        <taxon>Bacteria</taxon>
        <taxon>Bacillati</taxon>
        <taxon>Actinomycetota</taxon>
        <taxon>Actinomycetes</taxon>
        <taxon>Streptosporangiales</taxon>
        <taxon>Streptosporangiaceae</taxon>
        <taxon>Nonomuraea</taxon>
    </lineage>
</organism>
<reference evidence="2 3" key="1">
    <citation type="submission" date="2020-10" db="EMBL/GenBank/DDBJ databases">
        <title>Sequencing the genomes of 1000 actinobacteria strains.</title>
        <authorList>
            <person name="Klenk H.-P."/>
        </authorList>
    </citation>
    <scope>NUCLEOTIDE SEQUENCE [LARGE SCALE GENOMIC DNA]</scope>
    <source>
        <strain evidence="2 3">DSM 43748</strain>
    </source>
</reference>
<dbReference type="Proteomes" id="UP000661607">
    <property type="component" value="Unassembled WGS sequence"/>
</dbReference>
<dbReference type="RefSeq" id="WP_192774989.1">
    <property type="nucleotide sequence ID" value="NZ_BAAASY010000049.1"/>
</dbReference>
<name>A0ABR9KCV8_9ACTN</name>
<sequence length="168" mass="18067">MVISVRKGLVMLALGLALVPVYAALNYVAIQMGEEALRRGPEWEGGVPPSDEMSFVAANAWMMTWWITLGAGLVGVALIVIGALLLRLRGRGRTGLLTAAWVIAVPYLPILALALFNPVRAGIFDAPGYEAGLPWWQSATRFLLMAAAWAQAMGLTWLARASANPSHR</sequence>
<evidence type="ECO:0000313" key="2">
    <source>
        <dbReference type="EMBL" id="MBE1559765.1"/>
    </source>
</evidence>
<dbReference type="EMBL" id="JADBEF010000001">
    <property type="protein sequence ID" value="MBE1559765.1"/>
    <property type="molecule type" value="Genomic_DNA"/>
</dbReference>
<evidence type="ECO:0000256" key="1">
    <source>
        <dbReference type="SAM" id="Phobius"/>
    </source>
</evidence>
<keyword evidence="1" id="KW-0472">Membrane</keyword>
<feature type="transmembrane region" description="Helical" evidence="1">
    <location>
        <begin position="139"/>
        <end position="159"/>
    </location>
</feature>
<evidence type="ECO:0008006" key="4">
    <source>
        <dbReference type="Google" id="ProtNLM"/>
    </source>
</evidence>
<keyword evidence="1" id="KW-0812">Transmembrane</keyword>
<gene>
    <name evidence="2" type="ORF">H4W81_002544</name>
</gene>
<keyword evidence="1" id="KW-1133">Transmembrane helix</keyword>
<feature type="transmembrane region" description="Helical" evidence="1">
    <location>
        <begin position="63"/>
        <end position="86"/>
    </location>
</feature>
<feature type="transmembrane region" description="Helical" evidence="1">
    <location>
        <begin position="98"/>
        <end position="119"/>
    </location>
</feature>
<keyword evidence="3" id="KW-1185">Reference proteome</keyword>
<accession>A0ABR9KCV8</accession>
<evidence type="ECO:0000313" key="3">
    <source>
        <dbReference type="Proteomes" id="UP000661607"/>
    </source>
</evidence>
<proteinExistence type="predicted"/>